<protein>
    <submittedName>
        <fullName evidence="1">Uncharacterized protein</fullName>
    </submittedName>
</protein>
<accession>A0A5M6DBX6</accession>
<dbReference type="EMBL" id="VWSF01000009">
    <property type="protein sequence ID" value="KAA5545051.1"/>
    <property type="molecule type" value="Genomic_DNA"/>
</dbReference>
<dbReference type="Proteomes" id="UP000323426">
    <property type="component" value="Unassembled WGS sequence"/>
</dbReference>
<proteinExistence type="predicted"/>
<evidence type="ECO:0000313" key="1">
    <source>
        <dbReference type="EMBL" id="KAA5545051.1"/>
    </source>
</evidence>
<dbReference type="AlphaFoldDB" id="A0A5M6DBX6"/>
<dbReference type="RefSeq" id="WP_150088934.1">
    <property type="nucleotide sequence ID" value="NZ_VWSF01000009.1"/>
</dbReference>
<name>A0A5M6DBX6_9BACT</name>
<sequence length="497" mass="55643">MCEGVQRLVFDPQQAILLAKLDPANIVGFTAMHPQTVYSQDTAVVAIDKDLLKVKSGQQTETAIWLGGCNPFATYTMQVADLKGTGAIGFEFTDAQNTERFQVFTKFAAGRFTDVILKITRNNAVVLEKSISTNPLPVPSKNSELILQLFGSGLNFLVKDTGLPVNVAQANFNQTLDLRQQEVLHTFQARLLFLLNDGEVSIRNAQSAITTGLGQADIRVITHKDGSPYLDRGRLWYTLSIRGRALDHHLQGVFSLSPSAFDLKLEGIIVFDRQDGLLRNEISSHIFYDDDEKVWRGFTTGFSFAANPKTEKKQIWAIESKTDPRFGFSIMKAKPTNIIGDIEDSHIIYDAAVKKWHMLTCENQNGYKAIILESNKWDGAYKRIAGPVKENSTGTSMQRIGNKWYCFSGSAERKIFIYTYPNLQPAGTLNMDLPPWDAKAGTRVWPNIVTLPDGYPVKYVALMMDRYNYPSLQGPNWTYGALYLYHGSDKPGLKNTR</sequence>
<comment type="caution">
    <text evidence="1">The sequence shown here is derived from an EMBL/GenBank/DDBJ whole genome shotgun (WGS) entry which is preliminary data.</text>
</comment>
<keyword evidence="2" id="KW-1185">Reference proteome</keyword>
<evidence type="ECO:0000313" key="2">
    <source>
        <dbReference type="Proteomes" id="UP000323426"/>
    </source>
</evidence>
<gene>
    <name evidence="1" type="ORF">F0145_13430</name>
</gene>
<reference evidence="1 2" key="1">
    <citation type="submission" date="2019-09" db="EMBL/GenBank/DDBJ databases">
        <title>Genome sequence and assembly of Adhaeribacter sp.</title>
        <authorList>
            <person name="Chhetri G."/>
        </authorList>
    </citation>
    <scope>NUCLEOTIDE SEQUENCE [LARGE SCALE GENOMIC DNA]</scope>
    <source>
        <strain evidence="1 2">DK36</strain>
    </source>
</reference>
<organism evidence="1 2">
    <name type="scientific">Adhaeribacter rhizoryzae</name>
    <dbReference type="NCBI Taxonomy" id="2607907"/>
    <lineage>
        <taxon>Bacteria</taxon>
        <taxon>Pseudomonadati</taxon>
        <taxon>Bacteroidota</taxon>
        <taxon>Cytophagia</taxon>
        <taxon>Cytophagales</taxon>
        <taxon>Hymenobacteraceae</taxon>
        <taxon>Adhaeribacter</taxon>
    </lineage>
</organism>